<sequence length="58" mass="6679">SDKGGENILVCHYMITVRGTDYASHIAGSSTKKQRIERLWRDVFNYVASTYYVIPFYG</sequence>
<organism evidence="2">
    <name type="scientific">Amphimedon queenslandica</name>
    <name type="common">Sponge</name>
    <dbReference type="NCBI Taxonomy" id="400682"/>
    <lineage>
        <taxon>Eukaryota</taxon>
        <taxon>Metazoa</taxon>
        <taxon>Porifera</taxon>
        <taxon>Demospongiae</taxon>
        <taxon>Heteroscleromorpha</taxon>
        <taxon>Haplosclerida</taxon>
        <taxon>Niphatidae</taxon>
        <taxon>Amphimedon</taxon>
    </lineage>
</organism>
<evidence type="ECO:0000313" key="2">
    <source>
        <dbReference type="EnsemblMetazoa" id="Aqu2.1.29563_001"/>
    </source>
</evidence>
<proteinExistence type="predicted"/>
<protein>
    <recommendedName>
        <fullName evidence="1">Integrase core domain-containing protein</fullName>
    </recommendedName>
</protein>
<reference evidence="2" key="1">
    <citation type="submission" date="2017-05" db="UniProtKB">
        <authorList>
            <consortium name="EnsemblMetazoa"/>
        </authorList>
    </citation>
    <scope>IDENTIFICATION</scope>
</reference>
<dbReference type="EnsemblMetazoa" id="Aqu2.1.29563_001">
    <property type="protein sequence ID" value="Aqu2.1.29563_001"/>
    <property type="gene ID" value="Aqu2.1.29563"/>
</dbReference>
<dbReference type="InParanoid" id="A0A1X7UP76"/>
<name>A0A1X7UP76_AMPQE</name>
<dbReference type="Pfam" id="PF24764">
    <property type="entry name" value="rva_4"/>
    <property type="match status" value="1"/>
</dbReference>
<dbReference type="AlphaFoldDB" id="A0A1X7UP76"/>
<dbReference type="InterPro" id="IPR058913">
    <property type="entry name" value="Integrase_dom_put"/>
</dbReference>
<evidence type="ECO:0000259" key="1">
    <source>
        <dbReference type="Pfam" id="PF24764"/>
    </source>
</evidence>
<accession>A0A1X7UP76</accession>
<feature type="domain" description="Integrase core" evidence="1">
    <location>
        <begin position="1"/>
        <end position="54"/>
    </location>
</feature>